<feature type="transmembrane region" description="Helical" evidence="7">
    <location>
        <begin position="264"/>
        <end position="283"/>
    </location>
</feature>
<dbReference type="GO" id="GO:0005886">
    <property type="term" value="C:plasma membrane"/>
    <property type="evidence" value="ECO:0007669"/>
    <property type="project" value="UniProtKB-SubCell"/>
</dbReference>
<dbReference type="InterPro" id="IPR001851">
    <property type="entry name" value="ABC_transp_permease"/>
</dbReference>
<dbReference type="OrthoDB" id="9792579at2"/>
<dbReference type="PANTHER" id="PTHR43370">
    <property type="entry name" value="SUGAR ABC TRANSPORTER INTEGRAL MEMBRANE PROTEIN-RELATED"/>
    <property type="match status" value="1"/>
</dbReference>
<dbReference type="EMBL" id="BJFL01000003">
    <property type="protein sequence ID" value="GDY29204.1"/>
    <property type="molecule type" value="Genomic_DNA"/>
</dbReference>
<evidence type="ECO:0000256" key="5">
    <source>
        <dbReference type="ARBA" id="ARBA00023136"/>
    </source>
</evidence>
<gene>
    <name evidence="8" type="ORF">GTS_08370</name>
</gene>
<feature type="transmembrane region" description="Helical" evidence="7">
    <location>
        <begin position="31"/>
        <end position="50"/>
    </location>
</feature>
<feature type="transmembrane region" description="Helical" evidence="7">
    <location>
        <begin position="303"/>
        <end position="326"/>
    </location>
</feature>
<protein>
    <submittedName>
        <fullName evidence="8">ABC transporter permease</fullName>
    </submittedName>
</protein>
<comment type="caution">
    <text evidence="8">The sequence shown here is derived from an EMBL/GenBank/DDBJ whole genome shotgun (WGS) entry which is preliminary data.</text>
</comment>
<feature type="transmembrane region" description="Helical" evidence="7">
    <location>
        <begin position="140"/>
        <end position="162"/>
    </location>
</feature>
<comment type="subcellular location">
    <subcellularLocation>
        <location evidence="1">Cell membrane</location>
        <topology evidence="1">Multi-pass membrane protein</topology>
    </subcellularLocation>
</comment>
<dbReference type="RefSeq" id="WP_137812404.1">
    <property type="nucleotide sequence ID" value="NZ_BJFL01000003.1"/>
</dbReference>
<feature type="transmembrane region" description="Helical" evidence="7">
    <location>
        <begin position="338"/>
        <end position="355"/>
    </location>
</feature>
<evidence type="ECO:0000256" key="6">
    <source>
        <dbReference type="SAM" id="MobiDB-lite"/>
    </source>
</evidence>
<feature type="region of interest" description="Disordered" evidence="6">
    <location>
        <begin position="1"/>
        <end position="21"/>
    </location>
</feature>
<evidence type="ECO:0000256" key="4">
    <source>
        <dbReference type="ARBA" id="ARBA00022989"/>
    </source>
</evidence>
<evidence type="ECO:0000313" key="9">
    <source>
        <dbReference type="Proteomes" id="UP000298860"/>
    </source>
</evidence>
<evidence type="ECO:0000256" key="3">
    <source>
        <dbReference type="ARBA" id="ARBA00022692"/>
    </source>
</evidence>
<proteinExistence type="predicted"/>
<keyword evidence="2" id="KW-1003">Cell membrane</keyword>
<evidence type="ECO:0000313" key="8">
    <source>
        <dbReference type="EMBL" id="GDY29204.1"/>
    </source>
</evidence>
<feature type="transmembrane region" description="Helical" evidence="7">
    <location>
        <begin position="362"/>
        <end position="380"/>
    </location>
</feature>
<dbReference type="PANTHER" id="PTHR43370:SF1">
    <property type="entry name" value="GUANOSINE ABC TRANSPORTER PERMEASE PROTEIN NUPQ"/>
    <property type="match status" value="1"/>
</dbReference>
<keyword evidence="3 7" id="KW-0812">Transmembrane</keyword>
<feature type="transmembrane region" description="Helical" evidence="7">
    <location>
        <begin position="207"/>
        <end position="233"/>
    </location>
</feature>
<organism evidence="8 9">
    <name type="scientific">Gandjariella thermophila</name>
    <dbReference type="NCBI Taxonomy" id="1931992"/>
    <lineage>
        <taxon>Bacteria</taxon>
        <taxon>Bacillati</taxon>
        <taxon>Actinomycetota</taxon>
        <taxon>Actinomycetes</taxon>
        <taxon>Pseudonocardiales</taxon>
        <taxon>Pseudonocardiaceae</taxon>
        <taxon>Gandjariella</taxon>
    </lineage>
</organism>
<keyword evidence="4 7" id="KW-1133">Transmembrane helix</keyword>
<keyword evidence="9" id="KW-1185">Reference proteome</keyword>
<feature type="transmembrane region" description="Helical" evidence="7">
    <location>
        <begin position="86"/>
        <end position="106"/>
    </location>
</feature>
<name>A0A4D4J1B9_9PSEU</name>
<evidence type="ECO:0000256" key="7">
    <source>
        <dbReference type="SAM" id="Phobius"/>
    </source>
</evidence>
<dbReference type="Pfam" id="PF02653">
    <property type="entry name" value="BPD_transp_2"/>
    <property type="match status" value="1"/>
</dbReference>
<sequence>MTATATNPSSAPLTVPRSAPPRRRLPPWASGPLWVVGAVVVLSTTSYLTNVPQLTASETAQTALRLALPILLAGLGGLWAERSGVINIGLEGMMIMGTWGAAWAGYQWGPWAGLLGAAVFGALGGLIHAVATVTFGVNHIVSGVAINLLGAGLTKYLATLLFQPVSHNPRESPPVPKFDTYSVAGVSDWLGRLEHAQRVGVSDVAGLLRGVLTGMSPLTLLGLLLVPASYYVLWGTRFGLRLRSCGENPVAAESLGVNVYRYKYLAVIASGALAGVGGAALVLNPGQPGYLEGQTTGRGYIGLAAMIFGNWRPGGLLGGSLLFGYADDLRLGTGGRSVLALVYGAVLLLVVLVVVHLLRRRWLAAAVSLVAAGLLYALYWAVDELPTELTTYLPHIVTLVVLAVASQRLRPPAADGMIYRRGAGD</sequence>
<evidence type="ECO:0000256" key="1">
    <source>
        <dbReference type="ARBA" id="ARBA00004651"/>
    </source>
</evidence>
<evidence type="ECO:0000256" key="2">
    <source>
        <dbReference type="ARBA" id="ARBA00022475"/>
    </source>
</evidence>
<dbReference type="AlphaFoldDB" id="A0A4D4J1B9"/>
<feature type="transmembrane region" description="Helical" evidence="7">
    <location>
        <begin position="62"/>
        <end position="80"/>
    </location>
</feature>
<reference evidence="9" key="1">
    <citation type="submission" date="2019-04" db="EMBL/GenBank/DDBJ databases">
        <title>Draft genome sequence of Pseudonocardiaceae bacterium SL3-2-4.</title>
        <authorList>
            <person name="Ningsih F."/>
            <person name="Yokota A."/>
            <person name="Sakai Y."/>
            <person name="Nanatani K."/>
            <person name="Yabe S."/>
            <person name="Oetari A."/>
            <person name="Sjamsuridzal W."/>
        </authorList>
    </citation>
    <scope>NUCLEOTIDE SEQUENCE [LARGE SCALE GENOMIC DNA]</scope>
    <source>
        <strain evidence="9">SL3-2-4</strain>
    </source>
</reference>
<feature type="transmembrane region" description="Helical" evidence="7">
    <location>
        <begin position="113"/>
        <end position="134"/>
    </location>
</feature>
<dbReference type="CDD" id="cd06580">
    <property type="entry name" value="TM_PBP1_transp_TpRbsC_like"/>
    <property type="match status" value="1"/>
</dbReference>
<dbReference type="Proteomes" id="UP000298860">
    <property type="component" value="Unassembled WGS sequence"/>
</dbReference>
<keyword evidence="5 7" id="KW-0472">Membrane</keyword>
<feature type="compositionally biased region" description="Polar residues" evidence="6">
    <location>
        <begin position="1"/>
        <end position="12"/>
    </location>
</feature>
<accession>A0A4D4J1B9</accession>
<dbReference type="GO" id="GO:0022857">
    <property type="term" value="F:transmembrane transporter activity"/>
    <property type="evidence" value="ECO:0007669"/>
    <property type="project" value="InterPro"/>
</dbReference>